<keyword evidence="3" id="KW-1185">Reference proteome</keyword>
<accession>K0FA18</accession>
<protein>
    <recommendedName>
        <fullName evidence="4">DUF3558 domain-containing protein</fullName>
    </recommendedName>
</protein>
<dbReference type="PROSITE" id="PS51257">
    <property type="entry name" value="PROKAR_LIPOPROTEIN"/>
    <property type="match status" value="1"/>
</dbReference>
<reference evidence="2 3" key="1">
    <citation type="journal article" date="2012" name="J. Bacteriol.">
        <title>Complete genome sequence of Nocardia brasiliensis HUJEG-1.</title>
        <authorList>
            <person name="Vera-Cabrera L."/>
            <person name="Ortiz-Lopez R."/>
            <person name="Elizondo-Gonzalez R."/>
            <person name="Perez-Maya A.A."/>
            <person name="Ocampo-Candiani J."/>
        </authorList>
    </citation>
    <scope>NUCLEOTIDE SEQUENCE [LARGE SCALE GENOMIC DNA]</scope>
    <source>
        <strain evidence="3">ATCC 700358</strain>
    </source>
</reference>
<name>K0FA18_NOCB7</name>
<proteinExistence type="predicted"/>
<dbReference type="EMBL" id="CP003876">
    <property type="protein sequence ID" value="AFU06245.1"/>
    <property type="molecule type" value="Genomic_DNA"/>
</dbReference>
<evidence type="ECO:0008006" key="4">
    <source>
        <dbReference type="Google" id="ProtNLM"/>
    </source>
</evidence>
<dbReference type="STRING" id="1133849.O3I_041500"/>
<evidence type="ECO:0000313" key="3">
    <source>
        <dbReference type="Proteomes" id="UP000006304"/>
    </source>
</evidence>
<evidence type="ECO:0000313" key="2">
    <source>
        <dbReference type="EMBL" id="AFU06245.1"/>
    </source>
</evidence>
<dbReference type="Proteomes" id="UP000006304">
    <property type="component" value="Chromosome"/>
</dbReference>
<sequence>MMSKSCAAGCLVVSATVLSACAGGATEHEGHTATSSAAPPAVQVSLPPAPTQTGAKQVRFDPCTRVGDDLVSRAGFDPATRERAVSEGVSSLLTTIGCQFWREALVDGEKYPTGGLSVTSSDLTLDNIRTSSEHEIFNADPIRGRAAVLYRTPQVGNGCWASIESADGTFTAGLIVTPGPVAVPPPCDQIRQIAETFSEALDTE</sequence>
<dbReference type="KEGG" id="nbr:O3I_041500"/>
<feature type="chain" id="PRO_5038615769" description="DUF3558 domain-containing protein" evidence="1">
    <location>
        <begin position="23"/>
        <end position="204"/>
    </location>
</feature>
<organism evidence="2 3">
    <name type="scientific">Nocardia brasiliensis (strain ATCC 700358 / HUJEG-1)</name>
    <dbReference type="NCBI Taxonomy" id="1133849"/>
    <lineage>
        <taxon>Bacteria</taxon>
        <taxon>Bacillati</taxon>
        <taxon>Actinomycetota</taxon>
        <taxon>Actinomycetes</taxon>
        <taxon>Mycobacteriales</taxon>
        <taxon>Nocardiaceae</taxon>
        <taxon>Nocardia</taxon>
    </lineage>
</organism>
<dbReference type="HOGENOM" id="CLU_1342121_0_0_11"/>
<dbReference type="InterPro" id="IPR024520">
    <property type="entry name" value="DUF3558"/>
</dbReference>
<dbReference type="Pfam" id="PF12079">
    <property type="entry name" value="DUF3558"/>
    <property type="match status" value="1"/>
</dbReference>
<dbReference type="AlphaFoldDB" id="K0FA18"/>
<gene>
    <name evidence="2" type="ORF">O3I_041500</name>
</gene>
<dbReference type="eggNOG" id="ENOG5031IIT">
    <property type="taxonomic scope" value="Bacteria"/>
</dbReference>
<keyword evidence="1" id="KW-0732">Signal</keyword>
<feature type="signal peptide" evidence="1">
    <location>
        <begin position="1"/>
        <end position="22"/>
    </location>
</feature>
<evidence type="ECO:0000256" key="1">
    <source>
        <dbReference type="SAM" id="SignalP"/>
    </source>
</evidence>
<dbReference type="RefSeq" id="WP_014989092.1">
    <property type="nucleotide sequence ID" value="NC_018681.1"/>
</dbReference>